<feature type="domain" description="HTH gntR-type" evidence="4">
    <location>
        <begin position="20"/>
        <end position="88"/>
    </location>
</feature>
<dbReference type="Pfam" id="PF00392">
    <property type="entry name" value="GntR"/>
    <property type="match status" value="1"/>
</dbReference>
<sequence>MVRPYTDPPERPRVSKLTGSRTFEQVLAEIERRITRSGLTVGDRLPGERQLAEELQVSRSSVREAFRVLETLGLVECQVGRGPNAGAILTYDPDGTLTDLLRLNLSLSSLTMREVIDTRLMIEQWSAAQAARIPHDAESTAKSTAKSTAAMTAALAAMDNATTPEDFVHHDMAFHIALTDRAGNTLNSAIMRALSNTLHQYAVEAVHRLGHTADLQTDHRLIHTAITTGAPTDAVTAVTEHLARAYPPRAPEKERENC</sequence>
<comment type="caution">
    <text evidence="5">The sequence shown here is derived from an EMBL/GenBank/DDBJ whole genome shotgun (WGS) entry which is preliminary data.</text>
</comment>
<dbReference type="SMART" id="SM00345">
    <property type="entry name" value="HTH_GNTR"/>
    <property type="match status" value="1"/>
</dbReference>
<dbReference type="Gene3D" id="1.10.10.10">
    <property type="entry name" value="Winged helix-like DNA-binding domain superfamily/Winged helix DNA-binding domain"/>
    <property type="match status" value="1"/>
</dbReference>
<dbReference type="GO" id="GO:0003700">
    <property type="term" value="F:DNA-binding transcription factor activity"/>
    <property type="evidence" value="ECO:0007669"/>
    <property type="project" value="InterPro"/>
</dbReference>
<protein>
    <submittedName>
        <fullName evidence="5">GntR family transcriptional regulator</fullName>
    </submittedName>
</protein>
<dbReference type="GO" id="GO:0003677">
    <property type="term" value="F:DNA binding"/>
    <property type="evidence" value="ECO:0007669"/>
    <property type="project" value="UniProtKB-KW"/>
</dbReference>
<dbReference type="SUPFAM" id="SSF48008">
    <property type="entry name" value="GntR ligand-binding domain-like"/>
    <property type="match status" value="1"/>
</dbReference>
<gene>
    <name evidence="5" type="ORF">Aple_080210</name>
</gene>
<keyword evidence="6" id="KW-1185">Reference proteome</keyword>
<evidence type="ECO:0000256" key="1">
    <source>
        <dbReference type="ARBA" id="ARBA00023015"/>
    </source>
</evidence>
<dbReference type="CDD" id="cd07377">
    <property type="entry name" value="WHTH_GntR"/>
    <property type="match status" value="1"/>
</dbReference>
<dbReference type="InterPro" id="IPR036388">
    <property type="entry name" value="WH-like_DNA-bd_sf"/>
</dbReference>
<dbReference type="InterPro" id="IPR008920">
    <property type="entry name" value="TF_FadR/GntR_C"/>
</dbReference>
<accession>A0A5M3XVW0</accession>
<proteinExistence type="predicted"/>
<dbReference type="Gene3D" id="1.20.120.530">
    <property type="entry name" value="GntR ligand-binding domain-like"/>
    <property type="match status" value="1"/>
</dbReference>
<evidence type="ECO:0000313" key="6">
    <source>
        <dbReference type="Proteomes" id="UP000377595"/>
    </source>
</evidence>
<dbReference type="PROSITE" id="PS50949">
    <property type="entry name" value="HTH_GNTR"/>
    <property type="match status" value="1"/>
</dbReference>
<evidence type="ECO:0000256" key="3">
    <source>
        <dbReference type="ARBA" id="ARBA00023163"/>
    </source>
</evidence>
<dbReference type="InterPro" id="IPR000524">
    <property type="entry name" value="Tscrpt_reg_HTH_GntR"/>
</dbReference>
<evidence type="ECO:0000313" key="5">
    <source>
        <dbReference type="EMBL" id="GES25122.1"/>
    </source>
</evidence>
<organism evidence="5 6">
    <name type="scientific">Acrocarpospora pleiomorpha</name>
    <dbReference type="NCBI Taxonomy" id="90975"/>
    <lineage>
        <taxon>Bacteria</taxon>
        <taxon>Bacillati</taxon>
        <taxon>Actinomycetota</taxon>
        <taxon>Actinomycetes</taxon>
        <taxon>Streptosporangiales</taxon>
        <taxon>Streptosporangiaceae</taxon>
        <taxon>Acrocarpospora</taxon>
    </lineage>
</organism>
<keyword evidence="2" id="KW-0238">DNA-binding</keyword>
<dbReference type="Pfam" id="PF07729">
    <property type="entry name" value="FCD"/>
    <property type="match status" value="1"/>
</dbReference>
<keyword evidence="1" id="KW-0805">Transcription regulation</keyword>
<keyword evidence="3" id="KW-0804">Transcription</keyword>
<dbReference type="InterPro" id="IPR036390">
    <property type="entry name" value="WH_DNA-bd_sf"/>
</dbReference>
<dbReference type="InterPro" id="IPR011711">
    <property type="entry name" value="GntR_C"/>
</dbReference>
<name>A0A5M3XVW0_9ACTN</name>
<dbReference type="Proteomes" id="UP000377595">
    <property type="component" value="Unassembled WGS sequence"/>
</dbReference>
<dbReference type="PANTHER" id="PTHR43537">
    <property type="entry name" value="TRANSCRIPTIONAL REGULATOR, GNTR FAMILY"/>
    <property type="match status" value="1"/>
</dbReference>
<dbReference type="PRINTS" id="PR00035">
    <property type="entry name" value="HTHGNTR"/>
</dbReference>
<dbReference type="PANTHER" id="PTHR43537:SF5">
    <property type="entry name" value="UXU OPERON TRANSCRIPTIONAL REGULATOR"/>
    <property type="match status" value="1"/>
</dbReference>
<evidence type="ECO:0000259" key="4">
    <source>
        <dbReference type="PROSITE" id="PS50949"/>
    </source>
</evidence>
<dbReference type="EMBL" id="BLAF01000062">
    <property type="protein sequence ID" value="GES25122.1"/>
    <property type="molecule type" value="Genomic_DNA"/>
</dbReference>
<reference evidence="5 6" key="1">
    <citation type="submission" date="2019-10" db="EMBL/GenBank/DDBJ databases">
        <title>Whole genome shotgun sequence of Acrocarpospora pleiomorpha NBRC 16267.</title>
        <authorList>
            <person name="Ichikawa N."/>
            <person name="Kimura A."/>
            <person name="Kitahashi Y."/>
            <person name="Komaki H."/>
            <person name="Oguchi A."/>
        </authorList>
    </citation>
    <scope>NUCLEOTIDE SEQUENCE [LARGE SCALE GENOMIC DNA]</scope>
    <source>
        <strain evidence="5 6">NBRC 16267</strain>
    </source>
</reference>
<dbReference type="SMART" id="SM00895">
    <property type="entry name" value="FCD"/>
    <property type="match status" value="1"/>
</dbReference>
<dbReference type="OrthoDB" id="3567645at2"/>
<dbReference type="SUPFAM" id="SSF46785">
    <property type="entry name" value="Winged helix' DNA-binding domain"/>
    <property type="match status" value="1"/>
</dbReference>
<dbReference type="AlphaFoldDB" id="A0A5M3XVW0"/>
<evidence type="ECO:0000256" key="2">
    <source>
        <dbReference type="ARBA" id="ARBA00023125"/>
    </source>
</evidence>